<dbReference type="InterPro" id="IPR000612">
    <property type="entry name" value="PMP3"/>
</dbReference>
<keyword evidence="3 6" id="KW-0812">Transmembrane</keyword>
<evidence type="ECO:0000256" key="6">
    <source>
        <dbReference type="SAM" id="Phobius"/>
    </source>
</evidence>
<evidence type="ECO:0000256" key="4">
    <source>
        <dbReference type="ARBA" id="ARBA00022989"/>
    </source>
</evidence>
<dbReference type="Pfam" id="PF01679">
    <property type="entry name" value="Pmp3"/>
    <property type="match status" value="1"/>
</dbReference>
<evidence type="ECO:0000256" key="1">
    <source>
        <dbReference type="ARBA" id="ARBA00004370"/>
    </source>
</evidence>
<reference evidence="8" key="1">
    <citation type="submission" date="2016-11" db="UniProtKB">
        <authorList>
            <consortium name="WormBaseParasite"/>
        </authorList>
    </citation>
    <scope>IDENTIFICATION</scope>
</reference>
<comment type="similarity">
    <text evidence="2">Belongs to the UPF0057 (PMP3) family.</text>
</comment>
<keyword evidence="7" id="KW-1185">Reference proteome</keyword>
<dbReference type="WBParaSite" id="Hba_08416">
    <property type="protein sequence ID" value="Hba_08416"/>
    <property type="gene ID" value="Hba_08416"/>
</dbReference>
<name>A0A1I7WTD3_HETBA</name>
<protein>
    <submittedName>
        <fullName evidence="8">LITAF domain-containing protein</fullName>
    </submittedName>
</protein>
<dbReference type="GO" id="GO:0016020">
    <property type="term" value="C:membrane"/>
    <property type="evidence" value="ECO:0007669"/>
    <property type="project" value="UniProtKB-SubCell"/>
</dbReference>
<evidence type="ECO:0000256" key="5">
    <source>
        <dbReference type="ARBA" id="ARBA00023136"/>
    </source>
</evidence>
<organism evidence="7 8">
    <name type="scientific">Heterorhabditis bacteriophora</name>
    <name type="common">Entomopathogenic nematode worm</name>
    <dbReference type="NCBI Taxonomy" id="37862"/>
    <lineage>
        <taxon>Eukaryota</taxon>
        <taxon>Metazoa</taxon>
        <taxon>Ecdysozoa</taxon>
        <taxon>Nematoda</taxon>
        <taxon>Chromadorea</taxon>
        <taxon>Rhabditida</taxon>
        <taxon>Rhabditina</taxon>
        <taxon>Rhabditomorpha</taxon>
        <taxon>Strongyloidea</taxon>
        <taxon>Heterorhabditidae</taxon>
        <taxon>Heterorhabditis</taxon>
    </lineage>
</organism>
<dbReference type="Proteomes" id="UP000095283">
    <property type="component" value="Unplaced"/>
</dbReference>
<sequence>MARVDQNYLPHRGQFRSSSCYHCVNITYTNKHPYNSSVPFRPLAVWYHDRKCTGAVCLNIILLFLFVLPAVIHALWYCLMREKS</sequence>
<evidence type="ECO:0000313" key="8">
    <source>
        <dbReference type="WBParaSite" id="Hba_08416"/>
    </source>
</evidence>
<evidence type="ECO:0000256" key="3">
    <source>
        <dbReference type="ARBA" id="ARBA00022692"/>
    </source>
</evidence>
<keyword evidence="5 6" id="KW-0472">Membrane</keyword>
<evidence type="ECO:0000313" key="7">
    <source>
        <dbReference type="Proteomes" id="UP000095283"/>
    </source>
</evidence>
<comment type="subcellular location">
    <subcellularLocation>
        <location evidence="1">Membrane</location>
    </subcellularLocation>
</comment>
<accession>A0A1I7WTD3</accession>
<proteinExistence type="inferred from homology"/>
<keyword evidence="4 6" id="KW-1133">Transmembrane helix</keyword>
<evidence type="ECO:0000256" key="2">
    <source>
        <dbReference type="ARBA" id="ARBA00009530"/>
    </source>
</evidence>
<feature type="transmembrane region" description="Helical" evidence="6">
    <location>
        <begin position="53"/>
        <end position="79"/>
    </location>
</feature>
<dbReference type="AlphaFoldDB" id="A0A1I7WTD3"/>